<feature type="non-terminal residue" evidence="2">
    <location>
        <position position="180"/>
    </location>
</feature>
<reference evidence="2 3" key="1">
    <citation type="journal article" date="2013" name="Curr. Biol.">
        <title>The Genome of the Foraminiferan Reticulomyxa filosa.</title>
        <authorList>
            <person name="Glockner G."/>
            <person name="Hulsmann N."/>
            <person name="Schleicher M."/>
            <person name="Noegel A.A."/>
            <person name="Eichinger L."/>
            <person name="Gallinger C."/>
            <person name="Pawlowski J."/>
            <person name="Sierra R."/>
            <person name="Euteneuer U."/>
            <person name="Pillet L."/>
            <person name="Moustafa A."/>
            <person name="Platzer M."/>
            <person name="Groth M."/>
            <person name="Szafranski K."/>
            <person name="Schliwa M."/>
        </authorList>
    </citation>
    <scope>NUCLEOTIDE SEQUENCE [LARGE SCALE GENOMIC DNA]</scope>
</reference>
<accession>X6N604</accession>
<sequence>MDKKRVPRKPMPQKPLPRKPMPNKPLPELKNPRFQRDRSKTVTTTKQEKEQAYGKEQATKEPAASDSSPTRNVQYREVKTKKTMERTVKDQVVVKDNPAATVPTVLNEEKEKSEPLQMRRAPGNAARPHSKTIASPTNPNVMHVKKGAKETIKEVAEVEDIDEPITNSSYHKPRVNPTKK</sequence>
<feature type="compositionally biased region" description="Basic residues" evidence="1">
    <location>
        <begin position="171"/>
        <end position="180"/>
    </location>
</feature>
<protein>
    <submittedName>
        <fullName evidence="2">Uncharacterized protein</fullName>
    </submittedName>
</protein>
<feature type="compositionally biased region" description="Pro residues" evidence="1">
    <location>
        <begin position="9"/>
        <end position="25"/>
    </location>
</feature>
<feature type="compositionally biased region" description="Basic and acidic residues" evidence="1">
    <location>
        <begin position="74"/>
        <end position="93"/>
    </location>
</feature>
<dbReference type="Proteomes" id="UP000023152">
    <property type="component" value="Unassembled WGS sequence"/>
</dbReference>
<feature type="compositionally biased region" description="Basic and acidic residues" evidence="1">
    <location>
        <begin position="30"/>
        <end position="59"/>
    </location>
</feature>
<evidence type="ECO:0000256" key="1">
    <source>
        <dbReference type="SAM" id="MobiDB-lite"/>
    </source>
</evidence>
<gene>
    <name evidence="2" type="ORF">RFI_15777</name>
</gene>
<feature type="region of interest" description="Disordered" evidence="1">
    <location>
        <begin position="160"/>
        <end position="180"/>
    </location>
</feature>
<evidence type="ECO:0000313" key="3">
    <source>
        <dbReference type="Proteomes" id="UP000023152"/>
    </source>
</evidence>
<feature type="region of interest" description="Disordered" evidence="1">
    <location>
        <begin position="1"/>
        <end position="141"/>
    </location>
</feature>
<dbReference type="EMBL" id="ASPP01011632">
    <property type="protein sequence ID" value="ETO21426.1"/>
    <property type="molecule type" value="Genomic_DNA"/>
</dbReference>
<proteinExistence type="predicted"/>
<keyword evidence="3" id="KW-1185">Reference proteome</keyword>
<evidence type="ECO:0000313" key="2">
    <source>
        <dbReference type="EMBL" id="ETO21426.1"/>
    </source>
</evidence>
<comment type="caution">
    <text evidence="2">The sequence shown here is derived from an EMBL/GenBank/DDBJ whole genome shotgun (WGS) entry which is preliminary data.</text>
</comment>
<organism evidence="2 3">
    <name type="scientific">Reticulomyxa filosa</name>
    <dbReference type="NCBI Taxonomy" id="46433"/>
    <lineage>
        <taxon>Eukaryota</taxon>
        <taxon>Sar</taxon>
        <taxon>Rhizaria</taxon>
        <taxon>Retaria</taxon>
        <taxon>Foraminifera</taxon>
        <taxon>Monothalamids</taxon>
        <taxon>Reticulomyxidae</taxon>
        <taxon>Reticulomyxa</taxon>
    </lineage>
</organism>
<dbReference type="AlphaFoldDB" id="X6N604"/>
<name>X6N604_RETFI</name>